<comment type="caution">
    <text evidence="1">The sequence shown here is derived from an EMBL/GenBank/DDBJ whole genome shotgun (WGS) entry which is preliminary data.</text>
</comment>
<sequence>MIILDTVSTPLVTFTSAQETKNKKEKKVGGGRGLEEEKVEEEVAERAKQCPKYCPQSIENAILFDPCR</sequence>
<organism evidence="1 2">
    <name type="scientific">Plakobranchus ocellatus</name>
    <dbReference type="NCBI Taxonomy" id="259542"/>
    <lineage>
        <taxon>Eukaryota</taxon>
        <taxon>Metazoa</taxon>
        <taxon>Spiralia</taxon>
        <taxon>Lophotrochozoa</taxon>
        <taxon>Mollusca</taxon>
        <taxon>Gastropoda</taxon>
        <taxon>Heterobranchia</taxon>
        <taxon>Euthyneura</taxon>
        <taxon>Panpulmonata</taxon>
        <taxon>Sacoglossa</taxon>
        <taxon>Placobranchoidea</taxon>
        <taxon>Plakobranchidae</taxon>
        <taxon>Plakobranchus</taxon>
    </lineage>
</organism>
<proteinExistence type="predicted"/>
<name>A0AAV4AZ64_9GAST</name>
<accession>A0AAV4AZ64</accession>
<dbReference type="AlphaFoldDB" id="A0AAV4AZ64"/>
<protein>
    <submittedName>
        <fullName evidence="1">Uncharacterized protein</fullName>
    </submittedName>
</protein>
<reference evidence="1 2" key="1">
    <citation type="journal article" date="2021" name="Elife">
        <title>Chloroplast acquisition without the gene transfer in kleptoplastic sea slugs, Plakobranchus ocellatus.</title>
        <authorList>
            <person name="Maeda T."/>
            <person name="Takahashi S."/>
            <person name="Yoshida T."/>
            <person name="Shimamura S."/>
            <person name="Takaki Y."/>
            <person name="Nagai Y."/>
            <person name="Toyoda A."/>
            <person name="Suzuki Y."/>
            <person name="Arimoto A."/>
            <person name="Ishii H."/>
            <person name="Satoh N."/>
            <person name="Nishiyama T."/>
            <person name="Hasebe M."/>
            <person name="Maruyama T."/>
            <person name="Minagawa J."/>
            <person name="Obokata J."/>
            <person name="Shigenobu S."/>
        </authorList>
    </citation>
    <scope>NUCLEOTIDE SEQUENCE [LARGE SCALE GENOMIC DNA]</scope>
</reference>
<gene>
    <name evidence="1" type="ORF">PoB_004016500</name>
</gene>
<dbReference type="Proteomes" id="UP000735302">
    <property type="component" value="Unassembled WGS sequence"/>
</dbReference>
<dbReference type="EMBL" id="BLXT01004491">
    <property type="protein sequence ID" value="GFO13660.1"/>
    <property type="molecule type" value="Genomic_DNA"/>
</dbReference>
<keyword evidence="2" id="KW-1185">Reference proteome</keyword>
<evidence type="ECO:0000313" key="2">
    <source>
        <dbReference type="Proteomes" id="UP000735302"/>
    </source>
</evidence>
<evidence type="ECO:0000313" key="1">
    <source>
        <dbReference type="EMBL" id="GFO13660.1"/>
    </source>
</evidence>